<name>A0A397SGM5_9GLOM</name>
<reference evidence="1 2" key="1">
    <citation type="submission" date="2018-06" db="EMBL/GenBank/DDBJ databases">
        <title>Comparative genomics reveals the genomic features of Rhizophagus irregularis, R. cerebriforme, R. diaphanum and Gigaspora rosea, and their symbiotic lifestyle signature.</title>
        <authorList>
            <person name="Morin E."/>
            <person name="San Clemente H."/>
            <person name="Chen E.C.H."/>
            <person name="De La Providencia I."/>
            <person name="Hainaut M."/>
            <person name="Kuo A."/>
            <person name="Kohler A."/>
            <person name="Murat C."/>
            <person name="Tang N."/>
            <person name="Roy S."/>
            <person name="Loubradou J."/>
            <person name="Henrissat B."/>
            <person name="Grigoriev I.V."/>
            <person name="Corradi N."/>
            <person name="Roux C."/>
            <person name="Martin F.M."/>
        </authorList>
    </citation>
    <scope>NUCLEOTIDE SEQUENCE [LARGE SCALE GENOMIC DNA]</scope>
    <source>
        <strain evidence="1 2">DAOM 227022</strain>
    </source>
</reference>
<sequence length="311" mass="35167">MAGIATRYITENELNNELSIEEFIKSKHVHWVPLQPAGQKKGGAIPNAPDTSDNLQEVDPKGVKAIMRVLAETASNPVTSTSHLKRSKQCEDEGIHFPYHFSLELVKEKLDSYDVSNIPDKQALADDISQMFRSLEKNEEWAKQLLIWIQDAISSGQLKDPEKPRSVFTVAIYCVKNLSKAGTISDETLRHSPLIIAKKDKNSSYLSESSKESDSVKTIMIRENKAIPHKQQRKAQPKKVKHQKYIGELGITYHDESNSIKTLDASYFTLEKINLHISFEDGEKHKSTPIKFIVLGLDWPDYYPDLILGIP</sequence>
<evidence type="ECO:0000313" key="2">
    <source>
        <dbReference type="Proteomes" id="UP000265703"/>
    </source>
</evidence>
<dbReference type="EMBL" id="QKYT01000773">
    <property type="protein sequence ID" value="RIA81594.1"/>
    <property type="molecule type" value="Genomic_DNA"/>
</dbReference>
<accession>A0A397SGM5</accession>
<organism evidence="1 2">
    <name type="scientific">Glomus cerebriforme</name>
    <dbReference type="NCBI Taxonomy" id="658196"/>
    <lineage>
        <taxon>Eukaryota</taxon>
        <taxon>Fungi</taxon>
        <taxon>Fungi incertae sedis</taxon>
        <taxon>Mucoromycota</taxon>
        <taxon>Glomeromycotina</taxon>
        <taxon>Glomeromycetes</taxon>
        <taxon>Glomerales</taxon>
        <taxon>Glomeraceae</taxon>
        <taxon>Glomus</taxon>
    </lineage>
</organism>
<dbReference type="AlphaFoldDB" id="A0A397SGM5"/>
<protein>
    <submittedName>
        <fullName evidence="1">Uncharacterized protein</fullName>
    </submittedName>
</protein>
<proteinExistence type="predicted"/>
<evidence type="ECO:0000313" key="1">
    <source>
        <dbReference type="EMBL" id="RIA81594.1"/>
    </source>
</evidence>
<dbReference type="Proteomes" id="UP000265703">
    <property type="component" value="Unassembled WGS sequence"/>
</dbReference>
<gene>
    <name evidence="1" type="ORF">C1645_836759</name>
</gene>
<keyword evidence="2" id="KW-1185">Reference proteome</keyword>
<comment type="caution">
    <text evidence="1">The sequence shown here is derived from an EMBL/GenBank/DDBJ whole genome shotgun (WGS) entry which is preliminary data.</text>
</comment>